<keyword evidence="3" id="KW-0813">Transport</keyword>
<reference evidence="9" key="1">
    <citation type="submission" date="2014-06" db="EMBL/GenBank/DDBJ databases">
        <title>Key roles for freshwater Actinobacteria revealed by deep metagenomic sequencing.</title>
        <authorList>
            <person name="Ghai R."/>
            <person name="Mizuno C.M."/>
            <person name="Picazo A."/>
            <person name="Camacho A."/>
            <person name="Rodriguez-Valera F."/>
        </authorList>
    </citation>
    <scope>NUCLEOTIDE SEQUENCE</scope>
</reference>
<evidence type="ECO:0000256" key="4">
    <source>
        <dbReference type="ARBA" id="ARBA00023065"/>
    </source>
</evidence>
<dbReference type="AlphaFoldDB" id="A0A094PPE8"/>
<dbReference type="GO" id="GO:0045259">
    <property type="term" value="C:proton-transporting ATP synthase complex"/>
    <property type="evidence" value="ECO:0007669"/>
    <property type="project" value="UniProtKB-KW"/>
</dbReference>
<comment type="caution">
    <text evidence="9">The sequence shown here is derived from an EMBL/GenBank/DDBJ whole genome shotgun (WGS) entry which is preliminary data.</text>
</comment>
<keyword evidence="4" id="KW-0406">Ion transport</keyword>
<evidence type="ECO:0000256" key="3">
    <source>
        <dbReference type="ARBA" id="ARBA00022448"/>
    </source>
</evidence>
<dbReference type="NCBIfam" id="NF009977">
    <property type="entry name" value="PRK13442.1"/>
    <property type="match status" value="1"/>
</dbReference>
<dbReference type="GO" id="GO:0046933">
    <property type="term" value="F:proton-transporting ATP synthase activity, rotational mechanism"/>
    <property type="evidence" value="ECO:0007669"/>
    <property type="project" value="InterPro"/>
</dbReference>
<proteinExistence type="inferred from homology"/>
<comment type="subcellular location">
    <subcellularLocation>
        <location evidence="1">Membrane</location>
        <topology evidence="1">Peripheral membrane protein</topology>
    </subcellularLocation>
</comment>
<dbReference type="InterPro" id="IPR001469">
    <property type="entry name" value="ATP_synth_F1_dsu/esu"/>
</dbReference>
<sequence length="136" mass="14448">MLKRMQANWQESNYLMPLNVEVVATDGKVWSGQASTVVLRTKSGEIGLLPGHAPLLASLDDGPVTIRPLEGSELKAAAHGGFVIVDSNNVIVLAETAELASDIDVKRAQKAKDEATKSGDKEALKRAESRLTIAVG</sequence>
<dbReference type="Gene3D" id="2.60.15.10">
    <property type="entry name" value="F0F1 ATP synthase delta/epsilon subunit, N-terminal"/>
    <property type="match status" value="1"/>
</dbReference>
<keyword evidence="6" id="KW-0139">CF(1)</keyword>
<name>A0A094PPE8_9ZZZZ</name>
<dbReference type="CDD" id="cd12152">
    <property type="entry name" value="F1-ATPase_delta"/>
    <property type="match status" value="1"/>
</dbReference>
<evidence type="ECO:0000256" key="1">
    <source>
        <dbReference type="ARBA" id="ARBA00004170"/>
    </source>
</evidence>
<dbReference type="HAMAP" id="MF_00530">
    <property type="entry name" value="ATP_synth_epsil_bac"/>
    <property type="match status" value="1"/>
</dbReference>
<keyword evidence="7" id="KW-0066">ATP synthesis</keyword>
<evidence type="ECO:0000256" key="6">
    <source>
        <dbReference type="ARBA" id="ARBA00023196"/>
    </source>
</evidence>
<comment type="similarity">
    <text evidence="2">Belongs to the ATPase epsilon chain family.</text>
</comment>
<gene>
    <name evidence="9" type="ORF">GM51_22550</name>
</gene>
<dbReference type="InterPro" id="IPR036771">
    <property type="entry name" value="ATPsynth_dsu/esu_N"/>
</dbReference>
<dbReference type="Pfam" id="PF02823">
    <property type="entry name" value="ATP-synt_DE_N"/>
    <property type="match status" value="1"/>
</dbReference>
<feature type="domain" description="ATP synthase F1 complex delta/epsilon subunit N-terminal" evidence="8">
    <location>
        <begin position="18"/>
        <end position="97"/>
    </location>
</feature>
<organism evidence="9">
    <name type="scientific">freshwater metagenome</name>
    <dbReference type="NCBI Taxonomy" id="449393"/>
    <lineage>
        <taxon>unclassified sequences</taxon>
        <taxon>metagenomes</taxon>
        <taxon>ecological metagenomes</taxon>
    </lineage>
</organism>
<keyword evidence="5" id="KW-0472">Membrane</keyword>
<evidence type="ECO:0000256" key="7">
    <source>
        <dbReference type="ARBA" id="ARBA00023310"/>
    </source>
</evidence>
<dbReference type="SUPFAM" id="SSF51344">
    <property type="entry name" value="Epsilon subunit of F1F0-ATP synthase N-terminal domain"/>
    <property type="match status" value="1"/>
</dbReference>
<evidence type="ECO:0000313" key="9">
    <source>
        <dbReference type="EMBL" id="KGA11509.1"/>
    </source>
</evidence>
<evidence type="ECO:0000259" key="8">
    <source>
        <dbReference type="Pfam" id="PF02823"/>
    </source>
</evidence>
<dbReference type="InterPro" id="IPR020546">
    <property type="entry name" value="ATP_synth_F1_dsu/esu_N"/>
</dbReference>
<dbReference type="NCBIfam" id="TIGR01216">
    <property type="entry name" value="ATP_synt_epsi"/>
    <property type="match status" value="1"/>
</dbReference>
<dbReference type="EMBL" id="JNSL01000234">
    <property type="protein sequence ID" value="KGA11509.1"/>
    <property type="molecule type" value="Genomic_DNA"/>
</dbReference>
<protein>
    <recommendedName>
        <fullName evidence="8">ATP synthase F1 complex delta/epsilon subunit N-terminal domain-containing protein</fullName>
    </recommendedName>
</protein>
<dbReference type="PANTHER" id="PTHR13822">
    <property type="entry name" value="ATP SYNTHASE DELTA/EPSILON CHAIN"/>
    <property type="match status" value="1"/>
</dbReference>
<accession>A0A094PPE8</accession>
<dbReference type="PANTHER" id="PTHR13822:SF10">
    <property type="entry name" value="ATP SYNTHASE EPSILON CHAIN, CHLOROPLASTIC"/>
    <property type="match status" value="1"/>
</dbReference>
<evidence type="ECO:0000256" key="5">
    <source>
        <dbReference type="ARBA" id="ARBA00023136"/>
    </source>
</evidence>
<evidence type="ECO:0000256" key="2">
    <source>
        <dbReference type="ARBA" id="ARBA00005712"/>
    </source>
</evidence>